<protein>
    <recommendedName>
        <fullName evidence="2">Mot1 central domain-containing protein</fullName>
    </recommendedName>
</protein>
<dbReference type="EMBL" id="NEVH01003493">
    <property type="protein sequence ID" value="PNF40725.1"/>
    <property type="molecule type" value="Genomic_DNA"/>
</dbReference>
<dbReference type="PANTHER" id="PTHR36498:SF1">
    <property type="entry name" value="TATA-BINDING PROTEIN-ASSOCIATED FACTOR 172"/>
    <property type="match status" value="1"/>
</dbReference>
<evidence type="ECO:0000313" key="4">
    <source>
        <dbReference type="Proteomes" id="UP000235965"/>
    </source>
</evidence>
<feature type="domain" description="Mot1 central" evidence="2">
    <location>
        <begin position="1"/>
        <end position="257"/>
    </location>
</feature>
<feature type="region of interest" description="Disordered" evidence="1">
    <location>
        <begin position="217"/>
        <end position="245"/>
    </location>
</feature>
<dbReference type="GO" id="GO:0003677">
    <property type="term" value="F:DNA binding"/>
    <property type="evidence" value="ECO:0007669"/>
    <property type="project" value="InterPro"/>
</dbReference>
<sequence>MQRMVAGLVIVEWARLDALTLECPEALRIRLHQCLCECVYFDEIALSFTRLLQEARDFVAMLKHYKLPLDYETYGKVLALEQIQQLSGPIAQQLLSNHKLKPKVAEGLEERRKAIQGAVSQTSSDQMLLSVSTQAAIAGAVTMLRCLPEKLNPVIKPLMESIKKEDDEQLQSLAADHLARLVDLCVERVPCPNSKIICNLCTFLRSDPEFTPKIQAATREGPSSDSGMESTGDGSRTGTPTSFANNYTGILTLVNQQR</sequence>
<gene>
    <name evidence="3" type="ORF">B7P43_G00684</name>
</gene>
<feature type="compositionally biased region" description="Polar residues" evidence="1">
    <location>
        <begin position="221"/>
        <end position="245"/>
    </location>
</feature>
<proteinExistence type="predicted"/>
<name>A0A2J7RIQ6_9NEOP</name>
<keyword evidence="4" id="KW-1185">Reference proteome</keyword>
<dbReference type="GO" id="GO:0017025">
    <property type="term" value="F:TBP-class protein binding"/>
    <property type="evidence" value="ECO:0007669"/>
    <property type="project" value="InterPro"/>
</dbReference>
<comment type="caution">
    <text evidence="3">The sequence shown here is derived from an EMBL/GenBank/DDBJ whole genome shotgun (WGS) entry which is preliminary data.</text>
</comment>
<dbReference type="InParanoid" id="A0A2J7RIQ6"/>
<organism evidence="3 4">
    <name type="scientific">Cryptotermes secundus</name>
    <dbReference type="NCBI Taxonomy" id="105785"/>
    <lineage>
        <taxon>Eukaryota</taxon>
        <taxon>Metazoa</taxon>
        <taxon>Ecdysozoa</taxon>
        <taxon>Arthropoda</taxon>
        <taxon>Hexapoda</taxon>
        <taxon>Insecta</taxon>
        <taxon>Pterygota</taxon>
        <taxon>Neoptera</taxon>
        <taxon>Polyneoptera</taxon>
        <taxon>Dictyoptera</taxon>
        <taxon>Blattodea</taxon>
        <taxon>Blattoidea</taxon>
        <taxon>Termitoidae</taxon>
        <taxon>Kalotermitidae</taxon>
        <taxon>Cryptotermitinae</taxon>
        <taxon>Cryptotermes</taxon>
    </lineage>
</organism>
<reference evidence="3 4" key="1">
    <citation type="submission" date="2017-12" db="EMBL/GenBank/DDBJ databases">
        <title>Hemimetabolous genomes reveal molecular basis of termite eusociality.</title>
        <authorList>
            <person name="Harrison M.C."/>
            <person name="Jongepier E."/>
            <person name="Robertson H.M."/>
            <person name="Arning N."/>
            <person name="Bitard-Feildel T."/>
            <person name="Chao H."/>
            <person name="Childers C.P."/>
            <person name="Dinh H."/>
            <person name="Doddapaneni H."/>
            <person name="Dugan S."/>
            <person name="Gowin J."/>
            <person name="Greiner C."/>
            <person name="Han Y."/>
            <person name="Hu H."/>
            <person name="Hughes D.S.T."/>
            <person name="Huylmans A.-K."/>
            <person name="Kemena C."/>
            <person name="Kremer L.P.M."/>
            <person name="Lee S.L."/>
            <person name="Lopez-Ezquerra A."/>
            <person name="Mallet L."/>
            <person name="Monroy-Kuhn J.M."/>
            <person name="Moser A."/>
            <person name="Murali S.C."/>
            <person name="Muzny D.M."/>
            <person name="Otani S."/>
            <person name="Piulachs M.-D."/>
            <person name="Poelchau M."/>
            <person name="Qu J."/>
            <person name="Schaub F."/>
            <person name="Wada-Katsumata A."/>
            <person name="Worley K.C."/>
            <person name="Xie Q."/>
            <person name="Ylla G."/>
            <person name="Poulsen M."/>
            <person name="Gibbs R.A."/>
            <person name="Schal C."/>
            <person name="Richards S."/>
            <person name="Belles X."/>
            <person name="Korb J."/>
            <person name="Bornberg-Bauer E."/>
        </authorList>
    </citation>
    <scope>NUCLEOTIDE SEQUENCE [LARGE SCALE GENOMIC DNA]</scope>
    <source>
        <tissue evidence="3">Whole body</tissue>
    </source>
</reference>
<dbReference type="OrthoDB" id="10252227at2759"/>
<dbReference type="STRING" id="105785.A0A2J7RIQ6"/>
<dbReference type="GO" id="GO:0016887">
    <property type="term" value="F:ATP hydrolysis activity"/>
    <property type="evidence" value="ECO:0007669"/>
    <property type="project" value="InterPro"/>
</dbReference>
<dbReference type="Pfam" id="PF12054">
    <property type="entry name" value="DUF3535"/>
    <property type="match status" value="1"/>
</dbReference>
<dbReference type="InterPro" id="IPR022707">
    <property type="entry name" value="Mot1_central_dom"/>
</dbReference>
<evidence type="ECO:0000256" key="1">
    <source>
        <dbReference type="SAM" id="MobiDB-lite"/>
    </source>
</evidence>
<dbReference type="PANTHER" id="PTHR36498">
    <property type="entry name" value="TATA-BINDING PROTEIN-ASSOCIATED FACTOR 172"/>
    <property type="match status" value="1"/>
</dbReference>
<dbReference type="AlphaFoldDB" id="A0A2J7RIQ6"/>
<dbReference type="Proteomes" id="UP000235965">
    <property type="component" value="Unassembled WGS sequence"/>
</dbReference>
<accession>A0A2J7RIQ6</accession>
<feature type="non-terminal residue" evidence="3">
    <location>
        <position position="258"/>
    </location>
</feature>
<evidence type="ECO:0000259" key="2">
    <source>
        <dbReference type="Pfam" id="PF12054"/>
    </source>
</evidence>
<evidence type="ECO:0000313" key="3">
    <source>
        <dbReference type="EMBL" id="PNF40725.1"/>
    </source>
</evidence>
<dbReference type="InterPro" id="IPR044972">
    <property type="entry name" value="Mot1"/>
</dbReference>